<dbReference type="Gene3D" id="1.20.58.1480">
    <property type="match status" value="1"/>
</dbReference>
<keyword evidence="1" id="KW-0812">Transmembrane</keyword>
<evidence type="ECO:0000259" key="2">
    <source>
        <dbReference type="PROSITE" id="PS51788"/>
    </source>
</evidence>
<feature type="domain" description="CULT" evidence="2">
    <location>
        <begin position="200"/>
        <end position="265"/>
    </location>
</feature>
<gene>
    <name evidence="3" type="ORF">MENT_LOCUS20032</name>
</gene>
<dbReference type="PROSITE" id="PS51788">
    <property type="entry name" value="CULT"/>
    <property type="match status" value="1"/>
</dbReference>
<dbReference type="Gene3D" id="2.170.150.20">
    <property type="entry name" value="Peptide methionine sulfoxide reductase"/>
    <property type="match status" value="1"/>
</dbReference>
<evidence type="ECO:0000313" key="4">
    <source>
        <dbReference type="Proteomes" id="UP000580250"/>
    </source>
</evidence>
<dbReference type="Proteomes" id="UP000580250">
    <property type="component" value="Unassembled WGS sequence"/>
</dbReference>
<dbReference type="OrthoDB" id="267517at2759"/>
<dbReference type="AlphaFoldDB" id="A0A6V7V179"/>
<evidence type="ECO:0000313" key="3">
    <source>
        <dbReference type="EMBL" id="CAD2168650.1"/>
    </source>
</evidence>
<evidence type="ECO:0000256" key="1">
    <source>
        <dbReference type="SAM" id="Phobius"/>
    </source>
</evidence>
<accession>A0A6V7V179</accession>
<dbReference type="InterPro" id="IPR034750">
    <property type="entry name" value="CULT"/>
</dbReference>
<organism evidence="3 4">
    <name type="scientific">Meloidogyne enterolobii</name>
    <name type="common">Root-knot nematode worm</name>
    <name type="synonym">Meloidogyne mayaguensis</name>
    <dbReference type="NCBI Taxonomy" id="390850"/>
    <lineage>
        <taxon>Eukaryota</taxon>
        <taxon>Metazoa</taxon>
        <taxon>Ecdysozoa</taxon>
        <taxon>Nematoda</taxon>
        <taxon>Chromadorea</taxon>
        <taxon>Rhabditida</taxon>
        <taxon>Tylenchina</taxon>
        <taxon>Tylenchomorpha</taxon>
        <taxon>Tylenchoidea</taxon>
        <taxon>Meloidogynidae</taxon>
        <taxon>Meloidogyninae</taxon>
        <taxon>Meloidogyne</taxon>
    </lineage>
</organism>
<keyword evidence="1" id="KW-1133">Transmembrane helix</keyword>
<keyword evidence="1" id="KW-0472">Membrane</keyword>
<dbReference type="EMBL" id="CAJEWN010000144">
    <property type="protein sequence ID" value="CAD2168650.1"/>
    <property type="molecule type" value="Genomic_DNA"/>
</dbReference>
<protein>
    <recommendedName>
        <fullName evidence="2">CULT domain-containing protein</fullName>
    </recommendedName>
</protein>
<sequence>MFSHVFLCFTCVLFLYFRVFLCIFVFSNIFLLFYIQNAFANDDDHHMTIQIIGRQRCSLNSPLMLHDIYMEDIAITICNPTDVRVLDEEVLSKQIIKFPESSINRLKENERYKFLASLTPHTTFIYNYSSTENFIKRLVNWLSVWFKRSQIDLIINQGMTVFSFWVASNIPMSLDSKLLLLEENSTDRRLRMEWRIISQMTRIVCLACHDFKCSINDVINLSVDANSAHFVNQGGFVHDLFTVGTIKNVDFQGETIARILLVFRV</sequence>
<comment type="caution">
    <text evidence="3">The sequence shown here is derived from an EMBL/GenBank/DDBJ whole genome shotgun (WGS) entry which is preliminary data.</text>
</comment>
<dbReference type="InterPro" id="IPR015947">
    <property type="entry name" value="PUA-like_sf"/>
</dbReference>
<proteinExistence type="predicted"/>
<dbReference type="SUPFAM" id="SSF88697">
    <property type="entry name" value="PUA domain-like"/>
    <property type="match status" value="1"/>
</dbReference>
<name>A0A6V7V179_MELEN</name>
<reference evidence="3 4" key="1">
    <citation type="submission" date="2020-08" db="EMBL/GenBank/DDBJ databases">
        <authorList>
            <person name="Koutsovoulos G."/>
            <person name="Danchin GJ E."/>
        </authorList>
    </citation>
    <scope>NUCLEOTIDE SEQUENCE [LARGE SCALE GENOMIC DNA]</scope>
</reference>
<feature type="transmembrane region" description="Helical" evidence="1">
    <location>
        <begin position="7"/>
        <end position="35"/>
    </location>
</feature>